<dbReference type="AlphaFoldDB" id="A0A0B9H7B1"/>
<evidence type="ECO:0000313" key="1">
    <source>
        <dbReference type="EMBL" id="KHT64787.1"/>
    </source>
</evidence>
<accession>A0A0B9H7B1</accession>
<reference evidence="1 2" key="1">
    <citation type="submission" date="2014-12" db="EMBL/GenBank/DDBJ databases">
        <title>Genome sequencing of Photobacterium gaetbulicola AD005a.</title>
        <authorList>
            <person name="Adrian T.G.S."/>
            <person name="Chan K.G."/>
        </authorList>
    </citation>
    <scope>NUCLEOTIDE SEQUENCE [LARGE SCALE GENOMIC DNA]</scope>
    <source>
        <strain evidence="1 2">AD005a</strain>
    </source>
</reference>
<gene>
    <name evidence="1" type="ORF">RJ45_04505</name>
</gene>
<organism evidence="1 2">
    <name type="scientific">Photobacterium gaetbulicola</name>
    <dbReference type="NCBI Taxonomy" id="1295392"/>
    <lineage>
        <taxon>Bacteria</taxon>
        <taxon>Pseudomonadati</taxon>
        <taxon>Pseudomonadota</taxon>
        <taxon>Gammaproteobacteria</taxon>
        <taxon>Vibrionales</taxon>
        <taxon>Vibrionaceae</taxon>
        <taxon>Photobacterium</taxon>
    </lineage>
</organism>
<proteinExistence type="predicted"/>
<dbReference type="EMBL" id="JWLZ01000046">
    <property type="protein sequence ID" value="KHT64787.1"/>
    <property type="molecule type" value="Genomic_DNA"/>
</dbReference>
<protein>
    <submittedName>
        <fullName evidence="1">Uncharacterized protein</fullName>
    </submittedName>
</protein>
<evidence type="ECO:0000313" key="2">
    <source>
        <dbReference type="Proteomes" id="UP000031278"/>
    </source>
</evidence>
<sequence>MHKYGKAFLDEKTTNHKLTKKSFCEREHITVGTLNKSIGHYLSAVDKKVLEESRVKDKIIKTLKERISSLRAELESTQQAKVLVEGQLDIMVTELVNRLPHR</sequence>
<comment type="caution">
    <text evidence="1">The sequence shown here is derived from an EMBL/GenBank/DDBJ whole genome shotgun (WGS) entry which is preliminary data.</text>
</comment>
<dbReference type="Proteomes" id="UP000031278">
    <property type="component" value="Unassembled WGS sequence"/>
</dbReference>
<name>A0A0B9H7B1_9GAMM</name>